<sequence>MGICNLNDPHGYDPSRVCLLSQHFSRAAHPPGALCAASCRGF</sequence>
<evidence type="ECO:0000313" key="2">
    <source>
        <dbReference type="Proteomes" id="UP000216363"/>
    </source>
</evidence>
<proteinExistence type="predicted"/>
<dbReference type="AlphaFoldDB" id="A0A256GW88"/>
<evidence type="ECO:0000313" key="1">
    <source>
        <dbReference type="EMBL" id="OYR31409.1"/>
    </source>
</evidence>
<gene>
    <name evidence="1" type="ORF">CES86_0902</name>
</gene>
<dbReference type="Proteomes" id="UP000216363">
    <property type="component" value="Unassembled WGS sequence"/>
</dbReference>
<accession>A0A256GW88</accession>
<comment type="caution">
    <text evidence="1">The sequence shown here is derived from an EMBL/GenBank/DDBJ whole genome shotgun (WGS) entry which is preliminary data.</text>
</comment>
<dbReference type="EMBL" id="NNRN01000038">
    <property type="protein sequence ID" value="OYR31409.1"/>
    <property type="molecule type" value="Genomic_DNA"/>
</dbReference>
<organism evidence="1 2">
    <name type="scientific">Brucella lupini</name>
    <dbReference type="NCBI Taxonomy" id="255457"/>
    <lineage>
        <taxon>Bacteria</taxon>
        <taxon>Pseudomonadati</taxon>
        <taxon>Pseudomonadota</taxon>
        <taxon>Alphaproteobacteria</taxon>
        <taxon>Hyphomicrobiales</taxon>
        <taxon>Brucellaceae</taxon>
        <taxon>Brucella/Ochrobactrum group</taxon>
        <taxon>Brucella</taxon>
    </lineage>
</organism>
<reference evidence="1 2" key="1">
    <citation type="submission" date="2017-07" db="EMBL/GenBank/DDBJ databases">
        <title>Draft genome of Ochrobactrum lupini type strain LUP21.</title>
        <authorList>
            <person name="Krzyzanowska D.M."/>
            <person name="Jafra S."/>
        </authorList>
    </citation>
    <scope>NUCLEOTIDE SEQUENCE [LARGE SCALE GENOMIC DNA]</scope>
    <source>
        <strain evidence="1 2">LUP21</strain>
    </source>
</reference>
<name>A0A256GW88_9HYPH</name>
<protein>
    <submittedName>
        <fullName evidence="1">Uncharacterized protein</fullName>
    </submittedName>
</protein>